<dbReference type="AlphaFoldDB" id="A0A815REM0"/>
<comment type="caution">
    <text evidence="1">The sequence shown here is derived from an EMBL/GenBank/DDBJ whole genome shotgun (WGS) entry which is preliminary data.</text>
</comment>
<protein>
    <submittedName>
        <fullName evidence="1">Uncharacterized protein</fullName>
    </submittedName>
</protein>
<proteinExistence type="predicted"/>
<sequence length="252" mass="30377">MSSSNQRLFQLAHGNRHPENRFDYIIKHYFLRAPTLHQAHVYVTLYGYRISSEFYEDGDEVDNVVHPSYVIEHEQNRKVEEYEQMNEECSYGEHYWHSIKEIDTIKYDGGIIEVNAGSQLFKLSIQFKYPCIHLQQQEQLRTENDPYSYPYKYNMYQYEQNKYIYQLRATNKDDVLQYLWQHLEQFNLALEILLNQFNRSSLDDIKTWDELTLLCEQTVKCIIDNESEIQHEKIIFSLDTITEQIITHNCEM</sequence>
<name>A0A815REM0_9BILA</name>
<organism evidence="1 2">
    <name type="scientific">Rotaria sordida</name>
    <dbReference type="NCBI Taxonomy" id="392033"/>
    <lineage>
        <taxon>Eukaryota</taxon>
        <taxon>Metazoa</taxon>
        <taxon>Spiralia</taxon>
        <taxon>Gnathifera</taxon>
        <taxon>Rotifera</taxon>
        <taxon>Eurotatoria</taxon>
        <taxon>Bdelloidea</taxon>
        <taxon>Philodinida</taxon>
        <taxon>Philodinidae</taxon>
        <taxon>Rotaria</taxon>
    </lineage>
</organism>
<dbReference type="EMBL" id="CAJNOO010007970">
    <property type="protein sequence ID" value="CAF1476508.1"/>
    <property type="molecule type" value="Genomic_DNA"/>
</dbReference>
<accession>A0A815REM0</accession>
<gene>
    <name evidence="1" type="ORF">RFH988_LOCUS37787</name>
</gene>
<dbReference type="OrthoDB" id="9983023at2759"/>
<reference evidence="1" key="1">
    <citation type="submission" date="2021-02" db="EMBL/GenBank/DDBJ databases">
        <authorList>
            <person name="Nowell W R."/>
        </authorList>
    </citation>
    <scope>NUCLEOTIDE SEQUENCE</scope>
</reference>
<evidence type="ECO:0000313" key="2">
    <source>
        <dbReference type="Proteomes" id="UP000663882"/>
    </source>
</evidence>
<evidence type="ECO:0000313" key="1">
    <source>
        <dbReference type="EMBL" id="CAF1476508.1"/>
    </source>
</evidence>
<dbReference type="Proteomes" id="UP000663882">
    <property type="component" value="Unassembled WGS sequence"/>
</dbReference>